<dbReference type="Pfam" id="PF13837">
    <property type="entry name" value="Myb_DNA-bind_4"/>
    <property type="match status" value="1"/>
</dbReference>
<evidence type="ECO:0000313" key="2">
    <source>
        <dbReference type="EMBL" id="CAG8763835.1"/>
    </source>
</evidence>
<organism evidence="2 3">
    <name type="scientific">Acaulospora morrowiae</name>
    <dbReference type="NCBI Taxonomy" id="94023"/>
    <lineage>
        <taxon>Eukaryota</taxon>
        <taxon>Fungi</taxon>
        <taxon>Fungi incertae sedis</taxon>
        <taxon>Mucoromycota</taxon>
        <taxon>Glomeromycotina</taxon>
        <taxon>Glomeromycetes</taxon>
        <taxon>Diversisporales</taxon>
        <taxon>Acaulosporaceae</taxon>
        <taxon>Acaulospora</taxon>
    </lineage>
</organism>
<comment type="caution">
    <text evidence="2">The sequence shown here is derived from an EMBL/GenBank/DDBJ whole genome shotgun (WGS) entry which is preliminary data.</text>
</comment>
<dbReference type="Proteomes" id="UP000789342">
    <property type="component" value="Unassembled WGS sequence"/>
</dbReference>
<name>A0A9N9J3R0_9GLOM</name>
<keyword evidence="3" id="KW-1185">Reference proteome</keyword>
<dbReference type="EMBL" id="CAJVPV010042341">
    <property type="protein sequence ID" value="CAG8763835.1"/>
    <property type="molecule type" value="Genomic_DNA"/>
</dbReference>
<dbReference type="Gene3D" id="1.10.10.60">
    <property type="entry name" value="Homeodomain-like"/>
    <property type="match status" value="1"/>
</dbReference>
<evidence type="ECO:0000259" key="1">
    <source>
        <dbReference type="Pfam" id="PF13837"/>
    </source>
</evidence>
<feature type="non-terminal residue" evidence="2">
    <location>
        <position position="1"/>
    </location>
</feature>
<dbReference type="AlphaFoldDB" id="A0A9N9J3R0"/>
<gene>
    <name evidence="2" type="ORF">AMORRO_LOCUS16122</name>
</gene>
<sequence length="152" mass="18195">ELQFSRSKIVDLKDDLRIIWTNDHLRSLIDERKTRNVEYYDIVDISREDFWNSIANKINGQFNITYSGYQCKGKFQSLVKNYNSMCLYMSGDNSGRKSRTGKCYFEEFRTRFWEKPVAVNLRRVKEIDPHLQPEELLAEETKLPIEIMQVIW</sequence>
<reference evidence="2" key="1">
    <citation type="submission" date="2021-06" db="EMBL/GenBank/DDBJ databases">
        <authorList>
            <person name="Kallberg Y."/>
            <person name="Tangrot J."/>
            <person name="Rosling A."/>
        </authorList>
    </citation>
    <scope>NUCLEOTIDE SEQUENCE</scope>
    <source>
        <strain evidence="2">CL551</strain>
    </source>
</reference>
<feature type="non-terminal residue" evidence="2">
    <location>
        <position position="152"/>
    </location>
</feature>
<dbReference type="OrthoDB" id="2426857at2759"/>
<evidence type="ECO:0000313" key="3">
    <source>
        <dbReference type="Proteomes" id="UP000789342"/>
    </source>
</evidence>
<dbReference type="InterPro" id="IPR044822">
    <property type="entry name" value="Myb_DNA-bind_4"/>
</dbReference>
<proteinExistence type="predicted"/>
<feature type="domain" description="Myb/SANT-like DNA-binding" evidence="1">
    <location>
        <begin position="20"/>
        <end position="94"/>
    </location>
</feature>
<protein>
    <submittedName>
        <fullName evidence="2">15405_t:CDS:1</fullName>
    </submittedName>
</protein>
<accession>A0A9N9J3R0</accession>